<proteinExistence type="predicted"/>
<dbReference type="PANTHER" id="PTHR46169:SF29">
    <property type="entry name" value="DNA REPLICATION-RELATED ELEMENT FACTOR, ISOFORM A"/>
    <property type="match status" value="1"/>
</dbReference>
<evidence type="ECO:0000259" key="1">
    <source>
        <dbReference type="Pfam" id="PF05699"/>
    </source>
</evidence>
<dbReference type="EMBL" id="CAJOBA010066061">
    <property type="protein sequence ID" value="CAF4362491.1"/>
    <property type="molecule type" value="Genomic_DNA"/>
</dbReference>
<dbReference type="AlphaFoldDB" id="A0A8S2V1T6"/>
<evidence type="ECO:0000313" key="2">
    <source>
        <dbReference type="EMBL" id="CAF4362491.1"/>
    </source>
</evidence>
<dbReference type="PANTHER" id="PTHR46169">
    <property type="entry name" value="DNA REPLICATION-RELATED ELEMENT FACTOR, ISOFORM A"/>
    <property type="match status" value="1"/>
</dbReference>
<dbReference type="GO" id="GO:0005634">
    <property type="term" value="C:nucleus"/>
    <property type="evidence" value="ECO:0007669"/>
    <property type="project" value="TreeGrafter"/>
</dbReference>
<dbReference type="Proteomes" id="UP000682733">
    <property type="component" value="Unassembled WGS sequence"/>
</dbReference>
<dbReference type="InterPro" id="IPR052717">
    <property type="entry name" value="Vacuolar_transposase_reg"/>
</dbReference>
<comment type="caution">
    <text evidence="2">The sequence shown here is derived from an EMBL/GenBank/DDBJ whole genome shotgun (WGS) entry which is preliminary data.</text>
</comment>
<dbReference type="InterPro" id="IPR008906">
    <property type="entry name" value="HATC_C_dom"/>
</dbReference>
<organism evidence="2 3">
    <name type="scientific">Didymodactylos carnosus</name>
    <dbReference type="NCBI Taxonomy" id="1234261"/>
    <lineage>
        <taxon>Eukaryota</taxon>
        <taxon>Metazoa</taxon>
        <taxon>Spiralia</taxon>
        <taxon>Gnathifera</taxon>
        <taxon>Rotifera</taxon>
        <taxon>Eurotatoria</taxon>
        <taxon>Bdelloidea</taxon>
        <taxon>Philodinida</taxon>
        <taxon>Philodinidae</taxon>
        <taxon>Didymodactylos</taxon>
    </lineage>
</organism>
<accession>A0A8S2V1T6</accession>
<reference evidence="2" key="1">
    <citation type="submission" date="2021-02" db="EMBL/GenBank/DDBJ databases">
        <authorList>
            <person name="Nowell W R."/>
        </authorList>
    </citation>
    <scope>NUCLEOTIDE SEQUENCE</scope>
</reference>
<dbReference type="SUPFAM" id="SSF53098">
    <property type="entry name" value="Ribonuclease H-like"/>
    <property type="match status" value="1"/>
</dbReference>
<gene>
    <name evidence="2" type="ORF">TMI583_LOCUS41638</name>
</gene>
<dbReference type="Pfam" id="PF05699">
    <property type="entry name" value="Dimer_Tnp_hAT"/>
    <property type="match status" value="1"/>
</dbReference>
<feature type="domain" description="HAT C-terminal dimerisation" evidence="1">
    <location>
        <begin position="227"/>
        <end position="282"/>
    </location>
</feature>
<protein>
    <recommendedName>
        <fullName evidence="1">HAT C-terminal dimerisation domain-containing protein</fullName>
    </recommendedName>
</protein>
<sequence>MILNDLKKPELILSSTDKTVLMEFIQLLELFEEATIDAQGENHATISCVAPCILSIVHSLNSKKCDHLENMRVSLLSSMKARFSGLLRQFAIDVPNDQYVMAERFADPIFLLTPTLDARFKFHWLNDIGLLDDIKRNIVEKIKKLISLVDSQDTRRDIEKETLTDTNKEQQTSDAAYSPVCGKRKLSKLFPYLENPSKRILNIKSTVSEELENFGKEQRMDNDLILTKHQSYPHLSKLALKYFTVPATSAPIERIFSQSGFIIRPHRSKLSASTLCVLTFLKCNNDLLE</sequence>
<dbReference type="GO" id="GO:0046983">
    <property type="term" value="F:protein dimerization activity"/>
    <property type="evidence" value="ECO:0007669"/>
    <property type="project" value="InterPro"/>
</dbReference>
<dbReference type="GO" id="GO:0006357">
    <property type="term" value="P:regulation of transcription by RNA polymerase II"/>
    <property type="evidence" value="ECO:0007669"/>
    <property type="project" value="TreeGrafter"/>
</dbReference>
<name>A0A8S2V1T6_9BILA</name>
<dbReference type="InterPro" id="IPR012337">
    <property type="entry name" value="RNaseH-like_sf"/>
</dbReference>
<evidence type="ECO:0000313" key="3">
    <source>
        <dbReference type="Proteomes" id="UP000682733"/>
    </source>
</evidence>